<dbReference type="InterPro" id="IPR027417">
    <property type="entry name" value="P-loop_NTPase"/>
</dbReference>
<dbReference type="PANTHER" id="PTHR11070:SF45">
    <property type="entry name" value="DNA 3'-5' HELICASE"/>
    <property type="match status" value="1"/>
</dbReference>
<evidence type="ECO:0000259" key="6">
    <source>
        <dbReference type="PROSITE" id="PS51198"/>
    </source>
</evidence>
<keyword evidence="2 5" id="KW-0378">Hydrolase</keyword>
<accession>A0ABP8L522</accession>
<feature type="domain" description="UvrD-like helicase ATP-binding" evidence="6">
    <location>
        <begin position="189"/>
        <end position="666"/>
    </location>
</feature>
<dbReference type="RefSeq" id="WP_345215786.1">
    <property type="nucleotide sequence ID" value="NZ_BAABGN010000007.1"/>
</dbReference>
<evidence type="ECO:0000313" key="7">
    <source>
        <dbReference type="EMBL" id="GAA4422342.1"/>
    </source>
</evidence>
<keyword evidence="4 5" id="KW-0067">ATP-binding</keyword>
<protein>
    <submittedName>
        <fullName evidence="7">AAA family ATPase</fullName>
    </submittedName>
</protein>
<evidence type="ECO:0000256" key="3">
    <source>
        <dbReference type="ARBA" id="ARBA00022806"/>
    </source>
</evidence>
<name>A0ABP8L522_9MICO</name>
<keyword evidence="8" id="KW-1185">Reference proteome</keyword>
<comment type="caution">
    <text evidence="7">The sequence shown here is derived from an EMBL/GenBank/DDBJ whole genome shotgun (WGS) entry which is preliminary data.</text>
</comment>
<dbReference type="InterPro" id="IPR014016">
    <property type="entry name" value="UvrD-like_ATP-bd"/>
</dbReference>
<dbReference type="SUPFAM" id="SSF52540">
    <property type="entry name" value="P-loop containing nucleoside triphosphate hydrolases"/>
    <property type="match status" value="1"/>
</dbReference>
<dbReference type="PANTHER" id="PTHR11070">
    <property type="entry name" value="UVRD / RECB / PCRA DNA HELICASE FAMILY MEMBER"/>
    <property type="match status" value="1"/>
</dbReference>
<gene>
    <name evidence="7" type="ORF">GCM10023169_16600</name>
</gene>
<dbReference type="InterPro" id="IPR000212">
    <property type="entry name" value="DNA_helicase_UvrD/REP"/>
</dbReference>
<evidence type="ECO:0000313" key="8">
    <source>
        <dbReference type="Proteomes" id="UP001500622"/>
    </source>
</evidence>
<sequence length="789" mass="84876">MSPSQADQEIEREQHYVDRLYARVDELRTEVQESLDQALLARGSSERDLLEREASVDRLTERATALDRAEQGLCFGRLDLEDGHVRYVGRTGLRAPAPERTPLLLDWRAPGARAFYVATPANNHGVVRRRHLRTERRRVTGVEDELLDLDAFGADGSTLDAGTELQGEGALMAALAERRTGRMRDIVTTLQAEQDDVVRATSAGVLVVQGGPGTGKTAVALHRAAYLLYARPEVARQGVLVVGPSTTFLDYIEQVLPSLGETQVVLTTTDGLFPGVTPTVTEPAEVVRLKGEAAMAEVLVRAVRDRERAVDVEVRFDGEVHRLPAKTVRAAADEASRAARTHNVARRTFRELVLRALAMEVVGAGYRLLQDVEEGFENELARFDTSLSRSPDEIPARVEVAGTEVDGVTGVHELPHVERELLADPYVTSALEDIWPLLTPQQLLEDLFGDPDRLASASRGLLDGDERALLHREPGSGWSAADVPLLDEAAELLGVDETESRQQRAAHRREAARFARQVLRSNDLLAEEADGDAVDPAALLTEEDLAGRHAARDHRSFAEKAAADRTWTYGHVVVDEAQELSAMTWRALFRRCPAGSMTVVGDVHQGSGPSAATSWELALAPHTSARIRQQELTVGYRTPEEVMAAATPVLAALDPGASVPTSVRSTGLAPRRVTAAPDDLAGAVAATVARDRPAGGSTAVVAPAALVPVLRDAVADAPTGTDLLADVVVLSPAEAKGLEFDAVVVAEPAGIIAEPRGLGQLYVAMTRTTGTLTVVHTGEIPDVLAHLEP</sequence>
<dbReference type="PROSITE" id="PS51198">
    <property type="entry name" value="UVRD_HELICASE_ATP_BIND"/>
    <property type="match status" value="1"/>
</dbReference>
<reference evidence="8" key="1">
    <citation type="journal article" date="2019" name="Int. J. Syst. Evol. Microbiol.">
        <title>The Global Catalogue of Microorganisms (GCM) 10K type strain sequencing project: providing services to taxonomists for standard genome sequencing and annotation.</title>
        <authorList>
            <consortium name="The Broad Institute Genomics Platform"/>
            <consortium name="The Broad Institute Genome Sequencing Center for Infectious Disease"/>
            <person name="Wu L."/>
            <person name="Ma J."/>
        </authorList>
    </citation>
    <scope>NUCLEOTIDE SEQUENCE [LARGE SCALE GENOMIC DNA]</scope>
    <source>
        <strain evidence="8">JCM 17810</strain>
    </source>
</reference>
<organism evidence="7 8">
    <name type="scientific">Georgenia halophila</name>
    <dbReference type="NCBI Taxonomy" id="620889"/>
    <lineage>
        <taxon>Bacteria</taxon>
        <taxon>Bacillati</taxon>
        <taxon>Actinomycetota</taxon>
        <taxon>Actinomycetes</taxon>
        <taxon>Micrococcales</taxon>
        <taxon>Bogoriellaceae</taxon>
        <taxon>Georgenia</taxon>
    </lineage>
</organism>
<evidence type="ECO:0000256" key="2">
    <source>
        <dbReference type="ARBA" id="ARBA00022801"/>
    </source>
</evidence>
<dbReference type="EMBL" id="BAABGN010000007">
    <property type="protein sequence ID" value="GAA4422342.1"/>
    <property type="molecule type" value="Genomic_DNA"/>
</dbReference>
<evidence type="ECO:0000256" key="1">
    <source>
        <dbReference type="ARBA" id="ARBA00022741"/>
    </source>
</evidence>
<keyword evidence="1 5" id="KW-0547">Nucleotide-binding</keyword>
<evidence type="ECO:0000256" key="4">
    <source>
        <dbReference type="ARBA" id="ARBA00022840"/>
    </source>
</evidence>
<feature type="binding site" evidence="5">
    <location>
        <begin position="210"/>
        <end position="217"/>
    </location>
    <ligand>
        <name>ATP</name>
        <dbReference type="ChEBI" id="CHEBI:30616"/>
    </ligand>
</feature>
<dbReference type="Gene3D" id="3.40.50.300">
    <property type="entry name" value="P-loop containing nucleotide triphosphate hydrolases"/>
    <property type="match status" value="3"/>
</dbReference>
<evidence type="ECO:0000256" key="5">
    <source>
        <dbReference type="PROSITE-ProRule" id="PRU00560"/>
    </source>
</evidence>
<dbReference type="Proteomes" id="UP001500622">
    <property type="component" value="Unassembled WGS sequence"/>
</dbReference>
<keyword evidence="3 5" id="KW-0347">Helicase</keyword>
<proteinExistence type="predicted"/>